<comment type="caution">
    <text evidence="3">The sequence shown here is derived from an EMBL/GenBank/DDBJ whole genome shotgun (WGS) entry which is preliminary data.</text>
</comment>
<dbReference type="Pfam" id="PF19453">
    <property type="entry name" value="DUF5991"/>
    <property type="match status" value="1"/>
</dbReference>
<dbReference type="PROSITE" id="PS51257">
    <property type="entry name" value="PROKAR_LIPOPROTEIN"/>
    <property type="match status" value="1"/>
</dbReference>
<feature type="region of interest" description="Disordered" evidence="1">
    <location>
        <begin position="25"/>
        <end position="57"/>
    </location>
</feature>
<protein>
    <recommendedName>
        <fullName evidence="5">Lipoprotein</fullName>
    </recommendedName>
</protein>
<keyword evidence="4" id="KW-1185">Reference proteome</keyword>
<dbReference type="EMBL" id="LGTC01000001">
    <property type="protein sequence ID" value="KNY25863.1"/>
    <property type="molecule type" value="Genomic_DNA"/>
</dbReference>
<sequence length="362" mass="41461" precursor="true">MKKILIIILMLGLIVASGCGKTNDSSNLSQPHASSSSLEPEQSDLNTNKADSKYNNSDKENVDNAFFFKDSVSELNYNGRFLFDEPVEKDVKLHINEVTSAKSGRIYELKLDSIDGVSTERLSLGYFCVQKDKIYKIEPTKENLNKLIRNKEMPNDSVVVCQDKEIKDTLSNEEHGWHHYLKVDGNKREYYSYNNLVGTGYYESFIWEKDKGLINYRSGYGAERDSIEIQLINVTPIAEKSDDSLLETWVGNYSFSEFVPPDQNMFYGISIYKEEGNYYADISIDGFQTIERLRAKVDGDKNSIKLRFDKYLPDNRFQPYEVGDILLSFEKSGSDLNTLWGKIEPIDKNDKKSGSPYFELIP</sequence>
<dbReference type="eggNOG" id="ENOG502ZCKD">
    <property type="taxonomic scope" value="Bacteria"/>
</dbReference>
<dbReference type="AlphaFoldDB" id="A0A0L6JJJ7"/>
<gene>
    <name evidence="3" type="ORF">Bccel_1123</name>
</gene>
<evidence type="ECO:0000313" key="3">
    <source>
        <dbReference type="EMBL" id="KNY25863.1"/>
    </source>
</evidence>
<dbReference type="STRING" id="398512.Bccel_1123"/>
<accession>A0A0L6JJJ7</accession>
<proteinExistence type="predicted"/>
<reference evidence="4" key="1">
    <citation type="submission" date="2015-07" db="EMBL/GenBank/DDBJ databases">
        <title>Near-Complete Genome Sequence of the Cellulolytic Bacterium Bacteroides (Pseudobacteroides) cellulosolvens ATCC 35603.</title>
        <authorList>
            <person name="Dassa B."/>
            <person name="Utturkar S.M."/>
            <person name="Klingeman D.M."/>
            <person name="Hurt R.A."/>
            <person name="Keller M."/>
            <person name="Xu J."/>
            <person name="Reddy Y.H.K."/>
            <person name="Borovok I."/>
            <person name="Grinberg I.R."/>
            <person name="Lamed R."/>
            <person name="Zhivin O."/>
            <person name="Bayer E.A."/>
            <person name="Brown S.D."/>
        </authorList>
    </citation>
    <scope>NUCLEOTIDE SEQUENCE [LARGE SCALE GENOMIC DNA]</scope>
    <source>
        <strain evidence="4">DSM 2933</strain>
    </source>
</reference>
<evidence type="ECO:0008006" key="5">
    <source>
        <dbReference type="Google" id="ProtNLM"/>
    </source>
</evidence>
<dbReference type="RefSeq" id="WP_201781945.1">
    <property type="nucleotide sequence ID" value="NZ_LGTC01000001.1"/>
</dbReference>
<name>A0A0L6JJJ7_9FIRM</name>
<feature type="chain" id="PRO_5038725894" description="Lipoprotein" evidence="2">
    <location>
        <begin position="21"/>
        <end position="362"/>
    </location>
</feature>
<dbReference type="Proteomes" id="UP000036923">
    <property type="component" value="Unassembled WGS sequence"/>
</dbReference>
<organism evidence="3 4">
    <name type="scientific">Pseudobacteroides cellulosolvens ATCC 35603 = DSM 2933</name>
    <dbReference type="NCBI Taxonomy" id="398512"/>
    <lineage>
        <taxon>Bacteria</taxon>
        <taxon>Bacillati</taxon>
        <taxon>Bacillota</taxon>
        <taxon>Clostridia</taxon>
        <taxon>Eubacteriales</taxon>
        <taxon>Oscillospiraceae</taxon>
        <taxon>Pseudobacteroides</taxon>
    </lineage>
</organism>
<keyword evidence="2" id="KW-0732">Signal</keyword>
<dbReference type="InterPro" id="IPR046033">
    <property type="entry name" value="DUF5991"/>
</dbReference>
<evidence type="ECO:0000256" key="1">
    <source>
        <dbReference type="SAM" id="MobiDB-lite"/>
    </source>
</evidence>
<evidence type="ECO:0000256" key="2">
    <source>
        <dbReference type="SAM" id="SignalP"/>
    </source>
</evidence>
<feature type="compositionally biased region" description="Polar residues" evidence="1">
    <location>
        <begin position="25"/>
        <end position="49"/>
    </location>
</feature>
<evidence type="ECO:0000313" key="4">
    <source>
        <dbReference type="Proteomes" id="UP000036923"/>
    </source>
</evidence>
<feature type="signal peptide" evidence="2">
    <location>
        <begin position="1"/>
        <end position="20"/>
    </location>
</feature>